<evidence type="ECO:0000256" key="1">
    <source>
        <dbReference type="SAM" id="MobiDB-lite"/>
    </source>
</evidence>
<evidence type="ECO:0008006" key="5">
    <source>
        <dbReference type="Google" id="ProtNLM"/>
    </source>
</evidence>
<feature type="region of interest" description="Disordered" evidence="1">
    <location>
        <begin position="70"/>
        <end position="110"/>
    </location>
</feature>
<dbReference type="AlphaFoldDB" id="A0AA35K5E7"/>
<dbReference type="Proteomes" id="UP001178461">
    <property type="component" value="Chromosome 3"/>
</dbReference>
<sequence>MKFFGLLFAALLLISWASPVASKVYGSHDCISINKGKCFRWDKCLPFYDMLGKCDSLKICCKRKEEHVKSHSDGTTRKKEHFKSHSDGATRKHTVSVRIQHSSSHHMGGL</sequence>
<evidence type="ECO:0000256" key="2">
    <source>
        <dbReference type="SAM" id="SignalP"/>
    </source>
</evidence>
<feature type="chain" id="PRO_5041352891" description="Beta-defensin" evidence="2">
    <location>
        <begin position="23"/>
        <end position="110"/>
    </location>
</feature>
<feature type="compositionally biased region" description="Basic and acidic residues" evidence="1">
    <location>
        <begin position="70"/>
        <end position="90"/>
    </location>
</feature>
<name>A0AA35K5E7_9SAUR</name>
<keyword evidence="4" id="KW-1185">Reference proteome</keyword>
<keyword evidence="2" id="KW-0732">Signal</keyword>
<reference evidence="3" key="1">
    <citation type="submission" date="2022-12" db="EMBL/GenBank/DDBJ databases">
        <authorList>
            <person name="Alioto T."/>
            <person name="Alioto T."/>
            <person name="Gomez Garrido J."/>
        </authorList>
    </citation>
    <scope>NUCLEOTIDE SEQUENCE</scope>
</reference>
<accession>A0AA35K5E7</accession>
<feature type="signal peptide" evidence="2">
    <location>
        <begin position="1"/>
        <end position="22"/>
    </location>
</feature>
<proteinExistence type="predicted"/>
<organism evidence="3 4">
    <name type="scientific">Podarcis lilfordi</name>
    <name type="common">Lilford's wall lizard</name>
    <dbReference type="NCBI Taxonomy" id="74358"/>
    <lineage>
        <taxon>Eukaryota</taxon>
        <taxon>Metazoa</taxon>
        <taxon>Chordata</taxon>
        <taxon>Craniata</taxon>
        <taxon>Vertebrata</taxon>
        <taxon>Euteleostomi</taxon>
        <taxon>Lepidosauria</taxon>
        <taxon>Squamata</taxon>
        <taxon>Bifurcata</taxon>
        <taxon>Unidentata</taxon>
        <taxon>Episquamata</taxon>
        <taxon>Laterata</taxon>
        <taxon>Lacertibaenia</taxon>
        <taxon>Lacertidae</taxon>
        <taxon>Podarcis</taxon>
    </lineage>
</organism>
<gene>
    <name evidence="3" type="ORF">PODLI_1B005179</name>
</gene>
<dbReference type="EMBL" id="OX395128">
    <property type="protein sequence ID" value="CAI5771421.1"/>
    <property type="molecule type" value="Genomic_DNA"/>
</dbReference>
<protein>
    <recommendedName>
        <fullName evidence="5">Beta-defensin</fullName>
    </recommendedName>
</protein>
<evidence type="ECO:0000313" key="4">
    <source>
        <dbReference type="Proteomes" id="UP001178461"/>
    </source>
</evidence>
<evidence type="ECO:0000313" key="3">
    <source>
        <dbReference type="EMBL" id="CAI5771421.1"/>
    </source>
</evidence>